<dbReference type="GO" id="GO:0016757">
    <property type="term" value="F:glycosyltransferase activity"/>
    <property type="evidence" value="ECO:0007669"/>
    <property type="project" value="UniProtKB-KW"/>
</dbReference>
<dbReference type="PANTHER" id="PTHR47505:SF1">
    <property type="entry name" value="DNA UTILIZATION PROTEIN YHGH"/>
    <property type="match status" value="1"/>
</dbReference>
<evidence type="ECO:0000259" key="2">
    <source>
        <dbReference type="Pfam" id="PF00156"/>
    </source>
</evidence>
<dbReference type="PANTHER" id="PTHR47505">
    <property type="entry name" value="DNA UTILIZATION PROTEIN YHGH"/>
    <property type="match status" value="1"/>
</dbReference>
<dbReference type="Proteomes" id="UP001257277">
    <property type="component" value="Unassembled WGS sequence"/>
</dbReference>
<dbReference type="InterPro" id="IPR029057">
    <property type="entry name" value="PRTase-like"/>
</dbReference>
<organism evidence="3 4">
    <name type="scientific">Asprobacillus argus</name>
    <dbReference type="NCBI Taxonomy" id="3076534"/>
    <lineage>
        <taxon>Bacteria</taxon>
        <taxon>Pseudomonadati</taxon>
        <taxon>Bacteroidota</taxon>
        <taxon>Flavobacteriia</taxon>
        <taxon>Flavobacteriales</taxon>
        <taxon>Flavobacteriaceae</taxon>
        <taxon>Asprobacillus</taxon>
    </lineage>
</organism>
<reference evidence="3 4" key="1">
    <citation type="submission" date="2023-09" db="EMBL/GenBank/DDBJ databases">
        <title>Novel taxa isolated from Blanes Bay.</title>
        <authorList>
            <person name="Rey-Velasco X."/>
            <person name="Lucena T."/>
        </authorList>
    </citation>
    <scope>NUCLEOTIDE SEQUENCE [LARGE SCALE GENOMIC DNA]</scope>
    <source>
        <strain evidence="3 4">S356</strain>
    </source>
</reference>
<protein>
    <submittedName>
        <fullName evidence="3">Phosphoribosyltransferase family protein</fullName>
    </submittedName>
</protein>
<evidence type="ECO:0000313" key="4">
    <source>
        <dbReference type="Proteomes" id="UP001257277"/>
    </source>
</evidence>
<name>A0ABU3LC54_9FLAO</name>
<dbReference type="SUPFAM" id="SSF53271">
    <property type="entry name" value="PRTase-like"/>
    <property type="match status" value="1"/>
</dbReference>
<dbReference type="CDD" id="cd06223">
    <property type="entry name" value="PRTases_typeI"/>
    <property type="match status" value="1"/>
</dbReference>
<sequence>MQFLKDIYSLFYPKICICCKNLLLSNEILVCTICRHDLPIICYTDFKKNKITDIFYGKIHIENANTLLHFQKEGKVKELIHNLKYRGRQEVGAFLGNWFGSMLADLHVLGDIDIIIPVPLHKKKKRKRGYNQLTTFGESISKILHKPYTEDILVRTSFSKTQTFKNRMDRFLNTTSKFYLKDTLALKNKHVLLVDDVITTGATLTSCCLELQKVEGIKISIITMAFAE</sequence>
<keyword evidence="3" id="KW-0808">Transferase</keyword>
<keyword evidence="4" id="KW-1185">Reference proteome</keyword>
<dbReference type="InterPro" id="IPR000836">
    <property type="entry name" value="PRTase_dom"/>
</dbReference>
<dbReference type="InterPro" id="IPR051910">
    <property type="entry name" value="ComF/GntX_DNA_util-trans"/>
</dbReference>
<dbReference type="EMBL" id="JAVTTO010000001">
    <property type="protein sequence ID" value="MDT7830866.1"/>
    <property type="molecule type" value="Genomic_DNA"/>
</dbReference>
<gene>
    <name evidence="3" type="ORF">RQM59_00655</name>
</gene>
<dbReference type="Pfam" id="PF00156">
    <property type="entry name" value="Pribosyltran"/>
    <property type="match status" value="1"/>
</dbReference>
<proteinExistence type="inferred from homology"/>
<evidence type="ECO:0000256" key="1">
    <source>
        <dbReference type="ARBA" id="ARBA00008007"/>
    </source>
</evidence>
<keyword evidence="3" id="KW-0328">Glycosyltransferase</keyword>
<accession>A0ABU3LC54</accession>
<comment type="caution">
    <text evidence="3">The sequence shown here is derived from an EMBL/GenBank/DDBJ whole genome shotgun (WGS) entry which is preliminary data.</text>
</comment>
<feature type="domain" description="Phosphoribosyltransferase" evidence="2">
    <location>
        <begin position="136"/>
        <end position="224"/>
    </location>
</feature>
<evidence type="ECO:0000313" key="3">
    <source>
        <dbReference type="EMBL" id="MDT7830866.1"/>
    </source>
</evidence>
<comment type="similarity">
    <text evidence="1">Belongs to the ComF/GntX family.</text>
</comment>
<dbReference type="RefSeq" id="WP_349240124.1">
    <property type="nucleotide sequence ID" value="NZ_JAVTTO010000001.1"/>
</dbReference>
<dbReference type="Gene3D" id="3.40.50.2020">
    <property type="match status" value="1"/>
</dbReference>